<dbReference type="EMBL" id="VSSQ01000169">
    <property type="protein sequence ID" value="MPL82937.1"/>
    <property type="molecule type" value="Genomic_DNA"/>
</dbReference>
<proteinExistence type="predicted"/>
<evidence type="ECO:0000313" key="1">
    <source>
        <dbReference type="EMBL" id="MPL82937.1"/>
    </source>
</evidence>
<gene>
    <name evidence="1" type="ORF">SDC9_28887</name>
</gene>
<name>A0A644UVB7_9ZZZZ</name>
<dbReference type="Gene3D" id="2.160.20.10">
    <property type="entry name" value="Single-stranded right-handed beta-helix, Pectin lyase-like"/>
    <property type="match status" value="2"/>
</dbReference>
<dbReference type="InterPro" id="IPR011050">
    <property type="entry name" value="Pectin_lyase_fold/virulence"/>
</dbReference>
<reference evidence="1" key="1">
    <citation type="submission" date="2019-08" db="EMBL/GenBank/DDBJ databases">
        <authorList>
            <person name="Kucharzyk K."/>
            <person name="Murdoch R.W."/>
            <person name="Higgins S."/>
            <person name="Loffler F."/>
        </authorList>
    </citation>
    <scope>NUCLEOTIDE SEQUENCE</scope>
</reference>
<evidence type="ECO:0008006" key="2">
    <source>
        <dbReference type="Google" id="ProtNLM"/>
    </source>
</evidence>
<dbReference type="SMART" id="SM00710">
    <property type="entry name" value="PbH1"/>
    <property type="match status" value="14"/>
</dbReference>
<protein>
    <recommendedName>
        <fullName evidence="2">Right handed beta helix domain-containing protein</fullName>
    </recommendedName>
</protein>
<sequence>MKKFKLIIPLFTLLVFLAIGSATAASYDINETSYSNYFNNDGSFKVDSGINNGDELVINGEIKNKNFTIDKNVTINGNTNGKMINSTIRLFGSDSSGSTINGISINNVNQNGIEITNGASHIMINNTNIHINGTETFGGYSLYGILATGETSYVNIINNIISMNGNVPYNYGISVSCFYGDTYQIAPNPNNYVINGNKISSNINNTYSAGIYADSPINFTIKNNNLDLMSNNLIYGITITDMFLTDFSGDGNLIPSRGIEISKNSIYGTGNCIFLIEIFQLGIWEAMDDYGEFKPILVNENNLYGKGTSVYGIALGSSHYININGNNITTIGGNYKSINKTNDSAAPIGGIAPINLQSDSFERCQYLNITNNHFESNNGLTVGNTNSSIVPQNITYLGNLQDFIIDDESYSNFFDNEGNFLDNLNVTTNSTLNLGNLFRKKIVIDRMLNIMPYDNASMLLYTQIILKNSASGSIIQNLFFVSDKNVLNLEGSSDNIFKNNRIIIRSIIDDYYPNNSLDGITLTGDSSRNQILNNDIQIDGTMNPTKGAYFYGIQIGSYDGSNPDSNIIDGNTIVVNGVYASALYFNSVKNTIIKNNDIFVNGKDFAYVIVIQDWSYLSSAPSLNNHIINNKIFGKGSMIYLIESINSQGTIVKNNIISGDGDAVYGYASSGSKNEVIEANEFYINGTDVANTPLNFDIIKSSQAGIYAEKVTNMTIKNNKIISKYNKGGDYGVNILNASAGSKNIIENNYLSSDNGRNLGKESIYTVNALDLINNNTPKRTILTLKTSKITVGKKASIIAILKDNDGKALVNNKIQLLINGKSYSSTTNSKGEAIFKISSLKKGNYSIKANYVGNNNYISTLATQKQIVLGIADLKITKIRTNGKRYIITIKNIGSESALKSKFRIWYKDSRNKVSKPLIINTKSLSAGKSLNISINLFKKYPKKKYVVYTQVNYNKAVKESNYKNNLKKVIV</sequence>
<dbReference type="InterPro" id="IPR012334">
    <property type="entry name" value="Pectin_lyas_fold"/>
</dbReference>
<organism evidence="1">
    <name type="scientific">bioreactor metagenome</name>
    <dbReference type="NCBI Taxonomy" id="1076179"/>
    <lineage>
        <taxon>unclassified sequences</taxon>
        <taxon>metagenomes</taxon>
        <taxon>ecological metagenomes</taxon>
    </lineage>
</organism>
<dbReference type="Gene3D" id="2.60.40.10">
    <property type="entry name" value="Immunoglobulins"/>
    <property type="match status" value="2"/>
</dbReference>
<dbReference type="InterPro" id="IPR006626">
    <property type="entry name" value="PbH1"/>
</dbReference>
<comment type="caution">
    <text evidence="1">The sequence shown here is derived from an EMBL/GenBank/DDBJ whole genome shotgun (WGS) entry which is preliminary data.</text>
</comment>
<dbReference type="SUPFAM" id="SSF51126">
    <property type="entry name" value="Pectin lyase-like"/>
    <property type="match status" value="2"/>
</dbReference>
<dbReference type="InterPro" id="IPR013783">
    <property type="entry name" value="Ig-like_fold"/>
</dbReference>
<dbReference type="AlphaFoldDB" id="A0A644UVB7"/>
<accession>A0A644UVB7</accession>